<dbReference type="OrthoDB" id="15688at2759"/>
<dbReference type="CDD" id="cd00590">
    <property type="entry name" value="RRM_SF"/>
    <property type="match status" value="1"/>
</dbReference>
<dbReference type="Proteomes" id="UP000192257">
    <property type="component" value="Unassembled WGS sequence"/>
</dbReference>
<dbReference type="InterPro" id="IPR035979">
    <property type="entry name" value="RBD_domain_sf"/>
</dbReference>
<feature type="region of interest" description="Disordered" evidence="3">
    <location>
        <begin position="171"/>
        <end position="196"/>
    </location>
</feature>
<feature type="region of interest" description="Disordered" evidence="3">
    <location>
        <begin position="135"/>
        <end position="156"/>
    </location>
</feature>
<dbReference type="AlphaFoldDB" id="A0A1X0NRV7"/>
<protein>
    <submittedName>
        <fullName evidence="5">RBP37 protein</fullName>
    </submittedName>
</protein>
<evidence type="ECO:0000313" key="6">
    <source>
        <dbReference type="Proteomes" id="UP000192257"/>
    </source>
</evidence>
<sequence length="446" mass="49839">MNVATRDLRSYHLARLLHLVPQLHRVYAENCFLVPLFFSSVSPKAKAHAKLILLCLHRRLGPTCTPDVYEHILSFLSFPELVESPETLLGSPSLLHSDPAEQLPPTCVKKRMREEMETGVSPVSLQSSVPGVMETNEGVENTEKQSKEQLESPEHHSVQEVLTNITDGEKRAGTRSTTTETPTTTMTDPIFLVRPPGTLNSEKTMTHLFVRMVSEHQHNEETMNTFFGRYGQVSCKLQQRRSVQDTSRPGVVIHVQDFIVTVDSTHNAFQAVRHAYYPELAFIALHDPLYNTYTLTDVDRVLHDVPVEIIEEPCIRDVALEGDETLPPSHSFIPDVVVDGLPYWLTVDQLRASFSQYGRVEDVRIAVDDRSGAFTGAALLRMSSVEEAVAASEGLNGEMLKGHTLVSGVLNSNLDIVSLRHGSMIQRADEVLPADYDITVNGRRWV</sequence>
<feature type="compositionally biased region" description="Low complexity" evidence="3">
    <location>
        <begin position="174"/>
        <end position="187"/>
    </location>
</feature>
<gene>
    <name evidence="5" type="ORF">TM35_000222450</name>
</gene>
<evidence type="ECO:0000256" key="1">
    <source>
        <dbReference type="ARBA" id="ARBA00022884"/>
    </source>
</evidence>
<dbReference type="VEuPathDB" id="TriTrypDB:TM35_000222450"/>
<feature type="compositionally biased region" description="Basic and acidic residues" evidence="3">
    <location>
        <begin position="141"/>
        <end position="156"/>
    </location>
</feature>
<dbReference type="GeneID" id="39987072"/>
<dbReference type="InterPro" id="IPR052462">
    <property type="entry name" value="SLIRP/GR-RBP-like"/>
</dbReference>
<dbReference type="STRING" id="67003.A0A1X0NRV7"/>
<keyword evidence="6" id="KW-1185">Reference proteome</keyword>
<dbReference type="GO" id="GO:0003723">
    <property type="term" value="F:RNA binding"/>
    <property type="evidence" value="ECO:0007669"/>
    <property type="project" value="UniProtKB-UniRule"/>
</dbReference>
<evidence type="ECO:0000256" key="2">
    <source>
        <dbReference type="PROSITE-ProRule" id="PRU00176"/>
    </source>
</evidence>
<proteinExistence type="predicted"/>
<evidence type="ECO:0000259" key="4">
    <source>
        <dbReference type="PROSITE" id="PS50102"/>
    </source>
</evidence>
<reference evidence="5 6" key="1">
    <citation type="submission" date="2017-03" db="EMBL/GenBank/DDBJ databases">
        <title>An alternative strategy for trypanosome survival in the mammalian bloodstream revealed through genome and transcriptome analysis of the ubiquitous bovine parasite Trypanosoma (Megatrypanum) theileri.</title>
        <authorList>
            <person name="Kelly S."/>
            <person name="Ivens A."/>
            <person name="Mott A."/>
            <person name="O'Neill E."/>
            <person name="Emms D."/>
            <person name="Macleod O."/>
            <person name="Voorheis P."/>
            <person name="Matthews J."/>
            <person name="Matthews K."/>
            <person name="Carrington M."/>
        </authorList>
    </citation>
    <scope>NUCLEOTIDE SEQUENCE [LARGE SCALE GENOMIC DNA]</scope>
    <source>
        <strain evidence="5">Edinburgh</strain>
    </source>
</reference>
<dbReference type="Gene3D" id="3.30.70.330">
    <property type="match status" value="1"/>
</dbReference>
<name>A0A1X0NRV7_9TRYP</name>
<dbReference type="InterPro" id="IPR012677">
    <property type="entry name" value="Nucleotide-bd_a/b_plait_sf"/>
</dbReference>
<comment type="caution">
    <text evidence="5">The sequence shown here is derived from an EMBL/GenBank/DDBJ whole genome shotgun (WGS) entry which is preliminary data.</text>
</comment>
<dbReference type="InterPro" id="IPR000504">
    <property type="entry name" value="RRM_dom"/>
</dbReference>
<organism evidence="5 6">
    <name type="scientific">Trypanosoma theileri</name>
    <dbReference type="NCBI Taxonomy" id="67003"/>
    <lineage>
        <taxon>Eukaryota</taxon>
        <taxon>Discoba</taxon>
        <taxon>Euglenozoa</taxon>
        <taxon>Kinetoplastea</taxon>
        <taxon>Metakinetoplastina</taxon>
        <taxon>Trypanosomatida</taxon>
        <taxon>Trypanosomatidae</taxon>
        <taxon>Trypanosoma</taxon>
    </lineage>
</organism>
<feature type="domain" description="RRM" evidence="4">
    <location>
        <begin position="334"/>
        <end position="412"/>
    </location>
</feature>
<dbReference type="PANTHER" id="PTHR48027">
    <property type="entry name" value="HETEROGENEOUS NUCLEAR RIBONUCLEOPROTEIN 87F-RELATED"/>
    <property type="match status" value="1"/>
</dbReference>
<dbReference type="SUPFAM" id="SSF54928">
    <property type="entry name" value="RNA-binding domain, RBD"/>
    <property type="match status" value="1"/>
</dbReference>
<accession>A0A1X0NRV7</accession>
<keyword evidence="1 2" id="KW-0694">RNA-binding</keyword>
<dbReference type="RefSeq" id="XP_028881512.1">
    <property type="nucleotide sequence ID" value="XM_029027292.1"/>
</dbReference>
<dbReference type="PROSITE" id="PS50102">
    <property type="entry name" value="RRM"/>
    <property type="match status" value="1"/>
</dbReference>
<evidence type="ECO:0000313" key="5">
    <source>
        <dbReference type="EMBL" id="ORC87446.1"/>
    </source>
</evidence>
<dbReference type="Pfam" id="PF00076">
    <property type="entry name" value="RRM_1"/>
    <property type="match status" value="1"/>
</dbReference>
<dbReference type="SMART" id="SM00360">
    <property type="entry name" value="RRM"/>
    <property type="match status" value="1"/>
</dbReference>
<dbReference type="EMBL" id="NBCO01000022">
    <property type="protein sequence ID" value="ORC87446.1"/>
    <property type="molecule type" value="Genomic_DNA"/>
</dbReference>
<evidence type="ECO:0000256" key="3">
    <source>
        <dbReference type="SAM" id="MobiDB-lite"/>
    </source>
</evidence>